<dbReference type="PANTHER" id="PTHR33885:SF3">
    <property type="entry name" value="PHAGE SHOCK PROTEIN C"/>
    <property type="match status" value="1"/>
</dbReference>
<dbReference type="EMBL" id="JAVDYB010000001">
    <property type="protein sequence ID" value="MDR7279369.1"/>
    <property type="molecule type" value="Genomic_DNA"/>
</dbReference>
<name>A0AAE3YW05_9ACTN</name>
<feature type="region of interest" description="Disordered" evidence="6">
    <location>
        <begin position="1"/>
        <end position="30"/>
    </location>
</feature>
<evidence type="ECO:0000256" key="1">
    <source>
        <dbReference type="ARBA" id="ARBA00004162"/>
    </source>
</evidence>
<evidence type="ECO:0000256" key="4">
    <source>
        <dbReference type="ARBA" id="ARBA00022989"/>
    </source>
</evidence>
<dbReference type="PANTHER" id="PTHR33885">
    <property type="entry name" value="PHAGE SHOCK PROTEIN C"/>
    <property type="match status" value="1"/>
</dbReference>
<keyword evidence="2" id="KW-1003">Cell membrane</keyword>
<feature type="region of interest" description="Disordered" evidence="6">
    <location>
        <begin position="167"/>
        <end position="258"/>
    </location>
</feature>
<gene>
    <name evidence="9" type="ORF">J2S41_006147</name>
</gene>
<evidence type="ECO:0000256" key="7">
    <source>
        <dbReference type="SAM" id="Phobius"/>
    </source>
</evidence>
<keyword evidence="10" id="KW-1185">Reference proteome</keyword>
<feature type="transmembrane region" description="Helical" evidence="7">
    <location>
        <begin position="73"/>
        <end position="96"/>
    </location>
</feature>
<protein>
    <submittedName>
        <fullName evidence="9">Phage shock protein PspC (Stress-responsive transcriptional regulator)</fullName>
    </submittedName>
</protein>
<keyword evidence="5 7" id="KW-0472">Membrane</keyword>
<accession>A0AAE3YW05</accession>
<evidence type="ECO:0000256" key="2">
    <source>
        <dbReference type="ARBA" id="ARBA00022475"/>
    </source>
</evidence>
<evidence type="ECO:0000256" key="6">
    <source>
        <dbReference type="SAM" id="MobiDB-lite"/>
    </source>
</evidence>
<feature type="compositionally biased region" description="Pro residues" evidence="6">
    <location>
        <begin position="238"/>
        <end position="247"/>
    </location>
</feature>
<feature type="transmembrane region" description="Helical" evidence="7">
    <location>
        <begin position="117"/>
        <end position="137"/>
    </location>
</feature>
<dbReference type="Proteomes" id="UP001183643">
    <property type="component" value="Unassembled WGS sequence"/>
</dbReference>
<proteinExistence type="predicted"/>
<feature type="transmembrane region" description="Helical" evidence="7">
    <location>
        <begin position="288"/>
        <end position="306"/>
    </location>
</feature>
<dbReference type="AlphaFoldDB" id="A0AAE3YW05"/>
<reference evidence="9" key="1">
    <citation type="submission" date="2023-07" db="EMBL/GenBank/DDBJ databases">
        <title>Sequencing the genomes of 1000 actinobacteria strains.</title>
        <authorList>
            <person name="Klenk H.-P."/>
        </authorList>
    </citation>
    <scope>NUCLEOTIDE SEQUENCE</scope>
    <source>
        <strain evidence="9">DSM 44707</strain>
    </source>
</reference>
<feature type="domain" description="Phage shock protein PspC N-terminal" evidence="8">
    <location>
        <begin position="44"/>
        <end position="99"/>
    </location>
</feature>
<comment type="caution">
    <text evidence="9">The sequence shown here is derived from an EMBL/GenBank/DDBJ whole genome shotgun (WGS) entry which is preliminary data.</text>
</comment>
<evidence type="ECO:0000313" key="9">
    <source>
        <dbReference type="EMBL" id="MDR7279369.1"/>
    </source>
</evidence>
<evidence type="ECO:0000256" key="3">
    <source>
        <dbReference type="ARBA" id="ARBA00022692"/>
    </source>
</evidence>
<dbReference type="InterPro" id="IPR007168">
    <property type="entry name" value="Phageshock_PspC_N"/>
</dbReference>
<dbReference type="Pfam" id="PF04024">
    <property type="entry name" value="PspC"/>
    <property type="match status" value="1"/>
</dbReference>
<feature type="compositionally biased region" description="Pro residues" evidence="6">
    <location>
        <begin position="9"/>
        <end position="24"/>
    </location>
</feature>
<dbReference type="InterPro" id="IPR052027">
    <property type="entry name" value="PspC"/>
</dbReference>
<keyword evidence="3 7" id="KW-0812">Transmembrane</keyword>
<sequence length="455" mass="45954">MNTQHDPAEPGPAAPPPPPGPGPAAAPGAGEFPGGAAAPRLFGLVRPREGRYVAGVCAGIGHATNTDPVLWRVLLAVLAVFGGTGLLVYLVAWLFIPSEGDSGSPLEGVLGKGHSGTSPLTAVGLAVLTMVTFAYIMSDTWRAMLLVACAAVVGTLIVNRGRITSPGFTAGPPPPPPASPAPSAEPAPGVPPVPPNAPYPPQPGHAPAPPHWQAPPSGGYRPPFAPHGPYQSPYTATNPPPPPPPRQRPPKPPKERSPLFGATVSVILMAIGLLAVSDLSNLANPSASAYFAAVLGIIGVGMLVGTRWGRGRGLIVPGLVAAVALGLAVAAENDTSDHRDAAPTIWAPRTLNELSTRQSAAFGDATLDLRALDFTGQDKATEVELGAGDLTVLLPPAVDVTIDVELGAGTANVLGRQLDGVGLSDRIEDLGTDGAGGGKLALTISNGAGDVEVAR</sequence>
<feature type="transmembrane region" description="Helical" evidence="7">
    <location>
        <begin position="313"/>
        <end position="331"/>
    </location>
</feature>
<organism evidence="9 10">
    <name type="scientific">Catenuloplanes atrovinosus</name>
    <dbReference type="NCBI Taxonomy" id="137266"/>
    <lineage>
        <taxon>Bacteria</taxon>
        <taxon>Bacillati</taxon>
        <taxon>Actinomycetota</taxon>
        <taxon>Actinomycetes</taxon>
        <taxon>Micromonosporales</taxon>
        <taxon>Micromonosporaceae</taxon>
        <taxon>Catenuloplanes</taxon>
    </lineage>
</organism>
<evidence type="ECO:0000259" key="8">
    <source>
        <dbReference type="Pfam" id="PF04024"/>
    </source>
</evidence>
<evidence type="ECO:0000313" key="10">
    <source>
        <dbReference type="Proteomes" id="UP001183643"/>
    </source>
</evidence>
<evidence type="ECO:0000256" key="5">
    <source>
        <dbReference type="ARBA" id="ARBA00023136"/>
    </source>
</evidence>
<feature type="compositionally biased region" description="Pro residues" evidence="6">
    <location>
        <begin position="171"/>
        <end position="213"/>
    </location>
</feature>
<keyword evidence="4 7" id="KW-1133">Transmembrane helix</keyword>
<feature type="transmembrane region" description="Helical" evidence="7">
    <location>
        <begin position="258"/>
        <end position="276"/>
    </location>
</feature>
<dbReference type="GO" id="GO:0005886">
    <property type="term" value="C:plasma membrane"/>
    <property type="evidence" value="ECO:0007669"/>
    <property type="project" value="UniProtKB-SubCell"/>
</dbReference>
<dbReference type="RefSeq" id="WP_310372890.1">
    <property type="nucleotide sequence ID" value="NZ_JAVDYB010000001.1"/>
</dbReference>
<comment type="subcellular location">
    <subcellularLocation>
        <location evidence="1">Cell membrane</location>
        <topology evidence="1">Single-pass membrane protein</topology>
    </subcellularLocation>
</comment>